<name>A0A097IGG7_9CORY</name>
<dbReference type="EMBL" id="CP006764">
    <property type="protein sequence ID" value="AIT61197.1"/>
    <property type="molecule type" value="Genomic_DNA"/>
</dbReference>
<evidence type="ECO:0000313" key="2">
    <source>
        <dbReference type="Proteomes" id="UP000029914"/>
    </source>
</evidence>
<organism evidence="1 2">
    <name type="scientific">Corynebacterium doosanense CAU 212 = DSM 45436</name>
    <dbReference type="NCBI Taxonomy" id="558173"/>
    <lineage>
        <taxon>Bacteria</taxon>
        <taxon>Bacillati</taxon>
        <taxon>Actinomycetota</taxon>
        <taxon>Actinomycetes</taxon>
        <taxon>Mycobacteriales</taxon>
        <taxon>Corynebacteriaceae</taxon>
        <taxon>Corynebacterium</taxon>
    </lineage>
</organism>
<keyword evidence="2" id="KW-1185">Reference proteome</keyword>
<gene>
    <name evidence="1" type="ORF">CDOO_07905</name>
</gene>
<reference evidence="1 2" key="1">
    <citation type="submission" date="2013-09" db="EMBL/GenBank/DDBJ databases">
        <title>Complete genome sequence of Corynebacterium doosanense CAU 212(T) (=DSM 45436(T)), isolated from activated sludge.</title>
        <authorList>
            <person name="Schaffert L."/>
            <person name="Albersmeier A."/>
            <person name="Kalinowski J."/>
            <person name="Ruckert C."/>
        </authorList>
    </citation>
    <scope>NUCLEOTIDE SEQUENCE [LARGE SCALE GENOMIC DNA]</scope>
    <source>
        <strain evidence="1 2">CAU 212</strain>
    </source>
</reference>
<dbReference type="HOGENOM" id="CLU_119019_1_0_11"/>
<protein>
    <submittedName>
        <fullName evidence="1">Uncharacterized protein</fullName>
    </submittedName>
</protein>
<dbReference type="AlphaFoldDB" id="A0A097IGG7"/>
<dbReference type="eggNOG" id="COG5340">
    <property type="taxonomic scope" value="Bacteria"/>
</dbReference>
<proteinExistence type="predicted"/>
<sequence length="151" mass="16868">MELRKLAQREALDSFGNGVYMHADVPLTRFSQPALAVKLAGERAMLHCEAVLDLVGVGQFNPPKIRVATTRRVRRTLPEWLALERRTDISDENVTSYEGILATTVAQALADVRGRPSLLRWESMVDQAMGLGLVDKQDCEALRLQTKEYSS</sequence>
<dbReference type="Proteomes" id="UP000029914">
    <property type="component" value="Chromosome"/>
</dbReference>
<accession>A0A097IGG7</accession>
<dbReference type="KEGG" id="cdo:CDOO_07905"/>
<evidence type="ECO:0000313" key="1">
    <source>
        <dbReference type="EMBL" id="AIT61197.1"/>
    </source>
</evidence>